<protein>
    <submittedName>
        <fullName evidence="1">Cof-type HAD-IIB family hydrolase</fullName>
    </submittedName>
</protein>
<dbReference type="CDD" id="cd07518">
    <property type="entry name" value="HAD_YbiV-Like"/>
    <property type="match status" value="1"/>
</dbReference>
<dbReference type="GO" id="GO:0016791">
    <property type="term" value="F:phosphatase activity"/>
    <property type="evidence" value="ECO:0007669"/>
    <property type="project" value="UniProtKB-ARBA"/>
</dbReference>
<sequence length="266" mass="30347">MIKLIATDMDGTLLNEAGQLPDGFIDLLNRLLQKNICFVIASGRSYYDLKDFFKEATPYLDFICDNGAFVVSRHHQRQMSLLEKKAIDDILLQCESITHIKVILSGPNGMYATPCENEFEEILAHYFSNIQVVSNLQDIHDPIHRICICDLNHPLQNSYPILNNRFGSHFKVTLSGDIWLDITNLEVNKGNALSKIQSLLHINQDETMVFGDYYNDIEMLKVAKYSFVMANANEDMFSHGNYIAKSHNENGVCEAINEFIFKSKLK</sequence>
<comment type="caution">
    <text evidence="1">The sequence shown here is derived from an EMBL/GenBank/DDBJ whole genome shotgun (WGS) entry which is preliminary data.</text>
</comment>
<organism evidence="1 2">
    <name type="scientific">Turicibacter sanguinis</name>
    <dbReference type="NCBI Taxonomy" id="154288"/>
    <lineage>
        <taxon>Bacteria</taxon>
        <taxon>Bacillati</taxon>
        <taxon>Bacillota</taxon>
        <taxon>Erysipelotrichia</taxon>
        <taxon>Erysipelotrichales</taxon>
        <taxon>Turicibacteraceae</taxon>
        <taxon>Turicibacter</taxon>
    </lineage>
</organism>
<dbReference type="InterPro" id="IPR006379">
    <property type="entry name" value="HAD-SF_hydro_IIB"/>
</dbReference>
<dbReference type="Gene3D" id="3.40.50.1000">
    <property type="entry name" value="HAD superfamily/HAD-like"/>
    <property type="match status" value="1"/>
</dbReference>
<dbReference type="PANTHER" id="PTHR10000:SF53">
    <property type="entry name" value="5-AMINO-6-(5-PHOSPHO-D-RIBITYLAMINO)URACIL PHOSPHATASE YBJI-RELATED"/>
    <property type="match status" value="1"/>
</dbReference>
<dbReference type="SFLD" id="SFLDS00003">
    <property type="entry name" value="Haloacid_Dehalogenase"/>
    <property type="match status" value="1"/>
</dbReference>
<dbReference type="NCBIfam" id="TIGR01484">
    <property type="entry name" value="HAD-SF-IIB"/>
    <property type="match status" value="1"/>
</dbReference>
<proteinExistence type="predicted"/>
<dbReference type="OrthoDB" id="9781413at2"/>
<dbReference type="GO" id="GO:0005829">
    <property type="term" value="C:cytosol"/>
    <property type="evidence" value="ECO:0007669"/>
    <property type="project" value="TreeGrafter"/>
</dbReference>
<name>A0A9X4XHA1_9FIRM</name>
<reference evidence="1 2" key="1">
    <citation type="journal article" date="2019" name="Nat. Med.">
        <title>A library of human gut bacterial isolates paired with longitudinal multiomics data enables mechanistic microbiome research.</title>
        <authorList>
            <person name="Poyet M."/>
            <person name="Groussin M."/>
            <person name="Gibbons S.M."/>
            <person name="Avila-Pacheco J."/>
            <person name="Jiang X."/>
            <person name="Kearney S.M."/>
            <person name="Perrotta A.R."/>
            <person name="Berdy B."/>
            <person name="Zhao S."/>
            <person name="Lieberman T.D."/>
            <person name="Swanson P.K."/>
            <person name="Smith M."/>
            <person name="Roesemann S."/>
            <person name="Alexander J.E."/>
            <person name="Rich S.A."/>
            <person name="Livny J."/>
            <person name="Vlamakis H."/>
            <person name="Clish C."/>
            <person name="Bullock K."/>
            <person name="Deik A."/>
            <person name="Scott J."/>
            <person name="Pierce K.A."/>
            <person name="Xavier R.J."/>
            <person name="Alm E.J."/>
        </authorList>
    </citation>
    <scope>NUCLEOTIDE SEQUENCE [LARGE SCALE GENOMIC DNA]</scope>
    <source>
        <strain evidence="1 2">BIOML-A198</strain>
    </source>
</reference>
<dbReference type="InterPro" id="IPR023214">
    <property type="entry name" value="HAD_sf"/>
</dbReference>
<dbReference type="AlphaFoldDB" id="A0A9X4XHA1"/>
<dbReference type="PANTHER" id="PTHR10000">
    <property type="entry name" value="PHOSPHOSERINE PHOSPHATASE"/>
    <property type="match status" value="1"/>
</dbReference>
<accession>A0A9X4XHA1</accession>
<keyword evidence="1" id="KW-0378">Hydrolase</keyword>
<evidence type="ECO:0000313" key="2">
    <source>
        <dbReference type="Proteomes" id="UP000487649"/>
    </source>
</evidence>
<dbReference type="InterPro" id="IPR000150">
    <property type="entry name" value="Cof"/>
</dbReference>
<dbReference type="PROSITE" id="PS01228">
    <property type="entry name" value="COF_1"/>
    <property type="match status" value="1"/>
</dbReference>
<dbReference type="RefSeq" id="WP_040764133.1">
    <property type="nucleotide sequence ID" value="NZ_JADNKI010000003.1"/>
</dbReference>
<dbReference type="GO" id="GO:0000287">
    <property type="term" value="F:magnesium ion binding"/>
    <property type="evidence" value="ECO:0007669"/>
    <property type="project" value="TreeGrafter"/>
</dbReference>
<dbReference type="Proteomes" id="UP000487649">
    <property type="component" value="Unassembled WGS sequence"/>
</dbReference>
<dbReference type="SFLD" id="SFLDG01140">
    <property type="entry name" value="C2.B:_Phosphomannomutase_and_P"/>
    <property type="match status" value="1"/>
</dbReference>
<dbReference type="Gene3D" id="3.30.1240.10">
    <property type="match status" value="1"/>
</dbReference>
<dbReference type="Pfam" id="PF08282">
    <property type="entry name" value="Hydrolase_3"/>
    <property type="match status" value="1"/>
</dbReference>
<dbReference type="SUPFAM" id="SSF56784">
    <property type="entry name" value="HAD-like"/>
    <property type="match status" value="1"/>
</dbReference>
<evidence type="ECO:0000313" key="1">
    <source>
        <dbReference type="EMBL" id="MTK21202.1"/>
    </source>
</evidence>
<dbReference type="NCBIfam" id="TIGR00099">
    <property type="entry name" value="Cof-subfamily"/>
    <property type="match status" value="1"/>
</dbReference>
<dbReference type="InterPro" id="IPR036412">
    <property type="entry name" value="HAD-like_sf"/>
</dbReference>
<dbReference type="EMBL" id="WMQE01000013">
    <property type="protein sequence ID" value="MTK21202.1"/>
    <property type="molecule type" value="Genomic_DNA"/>
</dbReference>
<gene>
    <name evidence="1" type="ORF">GMA92_07180</name>
</gene>